<keyword evidence="4 7" id="KW-0677">Repeat</keyword>
<comment type="caution">
    <text evidence="10">The sequence shown here is derived from an EMBL/GenBank/DDBJ whole genome shotgun (WGS) entry which is preliminary data.</text>
</comment>
<dbReference type="Gene3D" id="3.40.1390.10">
    <property type="entry name" value="MurE/MurF, N-terminal domain"/>
    <property type="match status" value="1"/>
</dbReference>
<gene>
    <name evidence="7 10" type="primary">lpxD</name>
    <name evidence="10" type="ORF">IOQ59_02125</name>
</gene>
<evidence type="ECO:0000313" key="11">
    <source>
        <dbReference type="Proteomes" id="UP000640333"/>
    </source>
</evidence>
<evidence type="ECO:0000259" key="8">
    <source>
        <dbReference type="Pfam" id="PF04613"/>
    </source>
</evidence>
<comment type="catalytic activity">
    <reaction evidence="7">
        <text>a UDP-3-O-[(3R)-3-hydroxyacyl]-alpha-D-glucosamine + a (3R)-hydroxyacyl-[ACP] = a UDP-2-N,3-O-bis[(3R)-3-hydroxyacyl]-alpha-D-glucosamine + holo-[ACP] + H(+)</text>
        <dbReference type="Rhea" id="RHEA:53836"/>
        <dbReference type="Rhea" id="RHEA-COMP:9685"/>
        <dbReference type="Rhea" id="RHEA-COMP:9945"/>
        <dbReference type="ChEBI" id="CHEBI:15378"/>
        <dbReference type="ChEBI" id="CHEBI:64479"/>
        <dbReference type="ChEBI" id="CHEBI:78827"/>
        <dbReference type="ChEBI" id="CHEBI:137740"/>
        <dbReference type="ChEBI" id="CHEBI:137748"/>
        <dbReference type="EC" id="2.3.1.191"/>
    </reaction>
</comment>
<dbReference type="NCBIfam" id="NF002060">
    <property type="entry name" value="PRK00892.1"/>
    <property type="match status" value="1"/>
</dbReference>
<evidence type="ECO:0000259" key="9">
    <source>
        <dbReference type="Pfam" id="PF25087"/>
    </source>
</evidence>
<evidence type="ECO:0000256" key="2">
    <source>
        <dbReference type="ARBA" id="ARBA00022556"/>
    </source>
</evidence>
<feature type="active site" description="Proton acceptor" evidence="7">
    <location>
        <position position="243"/>
    </location>
</feature>
<dbReference type="PANTHER" id="PTHR43378">
    <property type="entry name" value="UDP-3-O-ACYLGLUCOSAMINE N-ACYLTRANSFERASE"/>
    <property type="match status" value="1"/>
</dbReference>
<dbReference type="Gene3D" id="1.20.5.170">
    <property type="match status" value="1"/>
</dbReference>
<proteinExistence type="inferred from homology"/>
<evidence type="ECO:0000313" key="10">
    <source>
        <dbReference type="EMBL" id="MBE9396053.1"/>
    </source>
</evidence>
<keyword evidence="3 7" id="KW-0808">Transferase</keyword>
<keyword evidence="1 7" id="KW-0444">Lipid biosynthesis</keyword>
<organism evidence="10 11">
    <name type="scientific">Pontibacterium sinense</name>
    <dbReference type="NCBI Taxonomy" id="2781979"/>
    <lineage>
        <taxon>Bacteria</taxon>
        <taxon>Pseudomonadati</taxon>
        <taxon>Pseudomonadota</taxon>
        <taxon>Gammaproteobacteria</taxon>
        <taxon>Oceanospirillales</taxon>
        <taxon>Oceanospirillaceae</taxon>
        <taxon>Pontibacterium</taxon>
    </lineage>
</organism>
<evidence type="ECO:0000256" key="1">
    <source>
        <dbReference type="ARBA" id="ARBA00022516"/>
    </source>
</evidence>
<feature type="domain" description="UDP-3-O-[3-hydroxymyristoyl] glucosamine N-acyltransferase non-repeat region" evidence="8">
    <location>
        <begin position="28"/>
        <end position="92"/>
    </location>
</feature>
<keyword evidence="5 7" id="KW-0443">Lipid metabolism</keyword>
<dbReference type="Pfam" id="PF04613">
    <property type="entry name" value="LpxD"/>
    <property type="match status" value="1"/>
</dbReference>
<protein>
    <recommendedName>
        <fullName evidence="7">UDP-3-O-acylglucosamine N-acyltransferase</fullName>
        <ecNumber evidence="7">2.3.1.191</ecNumber>
    </recommendedName>
</protein>
<dbReference type="EMBL" id="JADEYS010000001">
    <property type="protein sequence ID" value="MBE9396053.1"/>
    <property type="molecule type" value="Genomic_DNA"/>
</dbReference>
<dbReference type="UniPathway" id="UPA00973"/>
<dbReference type="SUPFAM" id="SSF51161">
    <property type="entry name" value="Trimeric LpxA-like enzymes"/>
    <property type="match status" value="1"/>
</dbReference>
<dbReference type="Proteomes" id="UP000640333">
    <property type="component" value="Unassembled WGS sequence"/>
</dbReference>
<dbReference type="GO" id="GO:0009245">
    <property type="term" value="P:lipid A biosynthetic process"/>
    <property type="evidence" value="ECO:0007669"/>
    <property type="project" value="UniProtKB-UniRule"/>
</dbReference>
<reference evidence="10" key="1">
    <citation type="submission" date="2020-10" db="EMBL/GenBank/DDBJ databases">
        <title>Bacterium isolated from coastal waters sediment.</title>
        <authorList>
            <person name="Chen R.-J."/>
            <person name="Lu D.-C."/>
            <person name="Zhu K.-L."/>
            <person name="Du Z.-J."/>
        </authorList>
    </citation>
    <scope>NUCLEOTIDE SEQUENCE</scope>
    <source>
        <strain evidence="10">N1Y112</strain>
    </source>
</reference>
<keyword evidence="11" id="KW-1185">Reference proteome</keyword>
<evidence type="ECO:0000256" key="3">
    <source>
        <dbReference type="ARBA" id="ARBA00022679"/>
    </source>
</evidence>
<evidence type="ECO:0000256" key="6">
    <source>
        <dbReference type="ARBA" id="ARBA00023315"/>
    </source>
</evidence>
<accession>A0A8J7FF36</accession>
<name>A0A8J7FF36_9GAMM</name>
<sequence>MSRSESPFQLDELASHLGGKVRGDGACLIESLATLEEAKKGQLAFFANARYLNQLKVTQASAVLISPEYADAAPCSVIILDNPYLGFARASHQFDPTPDVCAGIAAGVQVHAMASVSATAQLEANVTVAEGAVIGDHVYVGPNSVIGRNCRLDAGVRINANVTLYDDIKIGENSLIHSGAVIGADGFGFAPNAGKWVKICQLGGVSIGKDVEIGAGTTIDRGALSDTVIEDGVKLDNQIQIAHNVVVGKNSAIAGCTAVAGSTKIGAGCTVAGGVGITGHLNIADGSHITAMSLVSKSVSKPGAYSSGTGLMPSKQWKRSVVRFRQLDDLAKRIKSLEEKIETSKG</sequence>
<dbReference type="InterPro" id="IPR007691">
    <property type="entry name" value="LpxD"/>
</dbReference>
<dbReference type="GO" id="GO:0016410">
    <property type="term" value="F:N-acyltransferase activity"/>
    <property type="evidence" value="ECO:0007669"/>
    <property type="project" value="InterPro"/>
</dbReference>
<dbReference type="GO" id="GO:0016020">
    <property type="term" value="C:membrane"/>
    <property type="evidence" value="ECO:0007669"/>
    <property type="project" value="GOC"/>
</dbReference>
<dbReference type="CDD" id="cd03352">
    <property type="entry name" value="LbH_LpxD"/>
    <property type="match status" value="1"/>
</dbReference>
<comment type="subunit">
    <text evidence="7">Homotrimer.</text>
</comment>
<dbReference type="RefSeq" id="WP_193951597.1">
    <property type="nucleotide sequence ID" value="NZ_JADEYS010000001.1"/>
</dbReference>
<dbReference type="Pfam" id="PF25087">
    <property type="entry name" value="GMPPB_C"/>
    <property type="match status" value="1"/>
</dbReference>
<comment type="pathway">
    <text evidence="7">Bacterial outer membrane biogenesis; LPS lipid A biosynthesis.</text>
</comment>
<evidence type="ECO:0000256" key="5">
    <source>
        <dbReference type="ARBA" id="ARBA00023098"/>
    </source>
</evidence>
<dbReference type="InterPro" id="IPR056729">
    <property type="entry name" value="GMPPB_C"/>
</dbReference>
<dbReference type="HAMAP" id="MF_00523">
    <property type="entry name" value="LpxD"/>
    <property type="match status" value="1"/>
</dbReference>
<feature type="domain" description="Mannose-1-phosphate guanyltransferase C-terminal" evidence="9">
    <location>
        <begin position="124"/>
        <end position="220"/>
    </location>
</feature>
<comment type="similarity">
    <text evidence="7">Belongs to the transferase hexapeptide repeat family. LpxD subfamily.</text>
</comment>
<dbReference type="AlphaFoldDB" id="A0A8J7FF36"/>
<keyword evidence="6 7" id="KW-0012">Acyltransferase</keyword>
<keyword evidence="2 7" id="KW-0441">Lipid A biosynthesis</keyword>
<evidence type="ECO:0000256" key="4">
    <source>
        <dbReference type="ARBA" id="ARBA00022737"/>
    </source>
</evidence>
<evidence type="ECO:0000256" key="7">
    <source>
        <dbReference type="HAMAP-Rule" id="MF_00523"/>
    </source>
</evidence>
<dbReference type="NCBIfam" id="TIGR01853">
    <property type="entry name" value="lipid_A_lpxD"/>
    <property type="match status" value="1"/>
</dbReference>
<dbReference type="PANTHER" id="PTHR43378:SF2">
    <property type="entry name" value="UDP-3-O-ACYLGLUCOSAMINE N-ACYLTRANSFERASE 1, MITOCHONDRIAL-RELATED"/>
    <property type="match status" value="1"/>
</dbReference>
<dbReference type="GO" id="GO:0103118">
    <property type="term" value="F:UDP-3-O-[(3R)-3-hydroxyacyl]-glucosamine N-acyltransferase activity"/>
    <property type="evidence" value="ECO:0007669"/>
    <property type="project" value="UniProtKB-EC"/>
</dbReference>
<dbReference type="Gene3D" id="2.160.10.10">
    <property type="entry name" value="Hexapeptide repeat proteins"/>
    <property type="match status" value="1"/>
</dbReference>
<dbReference type="InterPro" id="IPR020573">
    <property type="entry name" value="UDP_GlcNAc_AcTrfase_non-rep"/>
</dbReference>
<dbReference type="InterPro" id="IPR011004">
    <property type="entry name" value="Trimer_LpxA-like_sf"/>
</dbReference>
<comment type="function">
    <text evidence="7">Catalyzes the N-acylation of UDP-3-O-acylglucosamine using 3-hydroxyacyl-ACP as the acyl donor. Is involved in the biosynthesis of lipid A, a phosphorylated glycolipid that anchors the lipopolysaccharide to the outer membrane of the cell.</text>
</comment>
<dbReference type="EC" id="2.3.1.191" evidence="7"/>